<dbReference type="RefSeq" id="WP_252110542.1">
    <property type="nucleotide sequence ID" value="NZ_JAMSCK010000001.1"/>
</dbReference>
<comment type="caution">
    <text evidence="1">The sequence shown here is derived from an EMBL/GenBank/DDBJ whole genome shotgun (WGS) entry which is preliminary data.</text>
</comment>
<dbReference type="SUPFAM" id="SSF158446">
    <property type="entry name" value="IVS-encoded protein-like"/>
    <property type="match status" value="1"/>
</dbReference>
<dbReference type="PANTHER" id="PTHR38471">
    <property type="entry name" value="FOUR HELIX BUNDLE PROTEIN"/>
    <property type="match status" value="1"/>
</dbReference>
<dbReference type="InterPro" id="IPR036583">
    <property type="entry name" value="23S_rRNA_IVS_sf"/>
</dbReference>
<dbReference type="NCBIfam" id="TIGR02436">
    <property type="entry name" value="four helix bundle protein"/>
    <property type="match status" value="1"/>
</dbReference>
<accession>A0ABT0YYD5</accession>
<reference evidence="1" key="1">
    <citation type="submission" date="2022-06" db="EMBL/GenBank/DDBJ databases">
        <title>Gramella sediminis sp. nov., isolated from deep-sea sediment of the Indian Ocean.</title>
        <authorList>
            <person name="Yang L."/>
        </authorList>
    </citation>
    <scope>NUCLEOTIDE SEQUENCE</scope>
    <source>
        <strain evidence="1">HMD3159</strain>
    </source>
</reference>
<organism evidence="1 2">
    <name type="scientific">Gramella jeungdoensis</name>
    <dbReference type="NCBI Taxonomy" id="708091"/>
    <lineage>
        <taxon>Bacteria</taxon>
        <taxon>Pseudomonadati</taxon>
        <taxon>Bacteroidota</taxon>
        <taxon>Flavobacteriia</taxon>
        <taxon>Flavobacteriales</taxon>
        <taxon>Flavobacteriaceae</taxon>
        <taxon>Christiangramia</taxon>
    </lineage>
</organism>
<evidence type="ECO:0000313" key="1">
    <source>
        <dbReference type="EMBL" id="MCM8568138.1"/>
    </source>
</evidence>
<protein>
    <submittedName>
        <fullName evidence="1">Four helix bundle protein</fullName>
    </submittedName>
</protein>
<dbReference type="CDD" id="cd16377">
    <property type="entry name" value="23S_rRNA_IVP_like"/>
    <property type="match status" value="1"/>
</dbReference>
<evidence type="ECO:0000313" key="2">
    <source>
        <dbReference type="Proteomes" id="UP001155077"/>
    </source>
</evidence>
<proteinExistence type="predicted"/>
<dbReference type="PANTHER" id="PTHR38471:SF2">
    <property type="entry name" value="FOUR HELIX BUNDLE PROTEIN"/>
    <property type="match status" value="1"/>
</dbReference>
<name>A0ABT0YYD5_9FLAO</name>
<dbReference type="InterPro" id="IPR012657">
    <property type="entry name" value="23S_rRNA-intervening_sequence"/>
</dbReference>
<dbReference type="EMBL" id="JAMSCK010000001">
    <property type="protein sequence ID" value="MCM8568138.1"/>
    <property type="molecule type" value="Genomic_DNA"/>
</dbReference>
<keyword evidence="2" id="KW-1185">Reference proteome</keyword>
<dbReference type="Gene3D" id="1.20.1440.60">
    <property type="entry name" value="23S rRNA-intervening sequence"/>
    <property type="match status" value="1"/>
</dbReference>
<sequence>MHRFKDLEIWKQSREFCIDIYQVTLKFPEAEKFGLVNQLRRSSVSVPSNIAEGASRKSQRDFDRFLEIATGSCYEIETQLLISNDLGFLSDEELSVLQLKLTSIIKMISKFRTSLKNNQK</sequence>
<dbReference type="Proteomes" id="UP001155077">
    <property type="component" value="Unassembled WGS sequence"/>
</dbReference>
<dbReference type="Pfam" id="PF05635">
    <property type="entry name" value="23S_rRNA_IVP"/>
    <property type="match status" value="1"/>
</dbReference>
<gene>
    <name evidence="1" type="ORF">NE848_02040</name>
</gene>